<comment type="caution">
    <text evidence="2">The sequence shown here is derived from an EMBL/GenBank/DDBJ whole genome shotgun (WGS) entry which is preliminary data.</text>
</comment>
<dbReference type="SUPFAM" id="SSF55729">
    <property type="entry name" value="Acyl-CoA N-acyltransferases (Nat)"/>
    <property type="match status" value="1"/>
</dbReference>
<organism evidence="2 3">
    <name type="scientific">Dendrobium thyrsiflorum</name>
    <name type="common">Pinecone-like raceme dendrobium</name>
    <name type="synonym">Orchid</name>
    <dbReference type="NCBI Taxonomy" id="117978"/>
    <lineage>
        <taxon>Eukaryota</taxon>
        <taxon>Viridiplantae</taxon>
        <taxon>Streptophyta</taxon>
        <taxon>Embryophyta</taxon>
        <taxon>Tracheophyta</taxon>
        <taxon>Spermatophyta</taxon>
        <taxon>Magnoliopsida</taxon>
        <taxon>Liliopsida</taxon>
        <taxon>Asparagales</taxon>
        <taxon>Orchidaceae</taxon>
        <taxon>Epidendroideae</taxon>
        <taxon>Malaxideae</taxon>
        <taxon>Dendrobiinae</taxon>
        <taxon>Dendrobium</taxon>
    </lineage>
</organism>
<keyword evidence="3" id="KW-1185">Reference proteome</keyword>
<dbReference type="Pfam" id="PF00583">
    <property type="entry name" value="Acetyltransf_1"/>
    <property type="match status" value="1"/>
</dbReference>
<dbReference type="EMBL" id="JANQDX010000004">
    <property type="protein sequence ID" value="KAL0925993.1"/>
    <property type="molecule type" value="Genomic_DNA"/>
</dbReference>
<feature type="domain" description="N-acetyltransferase" evidence="1">
    <location>
        <begin position="12"/>
        <end position="192"/>
    </location>
</feature>
<reference evidence="2 3" key="1">
    <citation type="journal article" date="2024" name="Plant Biotechnol. J.">
        <title>Dendrobium thyrsiflorum genome and its molecular insights into genes involved in important horticultural traits.</title>
        <authorList>
            <person name="Chen B."/>
            <person name="Wang J.Y."/>
            <person name="Zheng P.J."/>
            <person name="Li K.L."/>
            <person name="Liang Y.M."/>
            <person name="Chen X.F."/>
            <person name="Zhang C."/>
            <person name="Zhao X."/>
            <person name="He X."/>
            <person name="Zhang G.Q."/>
            <person name="Liu Z.J."/>
            <person name="Xu Q."/>
        </authorList>
    </citation>
    <scope>NUCLEOTIDE SEQUENCE [LARGE SCALE GENOMIC DNA]</scope>
    <source>
        <strain evidence="2">GZMU011</strain>
    </source>
</reference>
<evidence type="ECO:0000259" key="1">
    <source>
        <dbReference type="PROSITE" id="PS51186"/>
    </source>
</evidence>
<dbReference type="Proteomes" id="UP001552299">
    <property type="component" value="Unassembled WGS sequence"/>
</dbReference>
<dbReference type="InterPro" id="IPR052810">
    <property type="entry name" value="Plant_NAT"/>
</dbReference>
<sequence>MKEVESAEKYEVVVREYEAEKDRSGAEAVDRMCDVSPGGGVSVFMDQLGDPVCRVRNSPAFLMLVAETCVPGDGEIVGVIRGCVKTITCGKTTPRSSAGGGMAAGEAVPIFTKAAYILGLRVSPSHRRMGIGLKLVKRLEDWFRSNDAEYSYMATDKSNLASLRLFTHHLNYTKFRTPRILVHPVFAGHRLPLPSSTTLLHLPPSSAESLYRRIFSTTEFFPRDIDSILNNPLSLGTFLAYPTQSFSYTTIHHFLTRPPKSWAVLSVWDSSSLLQFELRGVPRLKKGMAWTTRAVDKAVPWLRIPSVPDLFSPFGGYFLYGIGGEGPEADKMLRVLCRNAHNMAREGGCRVVATEVAAGEPLVKGIPYWRSLSFEEDLWCVKRLADEYRDGAVVGDWTRSVPGTSIFVDPREV</sequence>
<dbReference type="PROSITE" id="PS51186">
    <property type="entry name" value="GNAT"/>
    <property type="match status" value="1"/>
</dbReference>
<proteinExistence type="predicted"/>
<dbReference type="InterPro" id="IPR000182">
    <property type="entry name" value="GNAT_dom"/>
</dbReference>
<dbReference type="InterPro" id="IPR016181">
    <property type="entry name" value="Acyl_CoA_acyltransferase"/>
</dbReference>
<gene>
    <name evidence="2" type="ORF">M5K25_004373</name>
</gene>
<evidence type="ECO:0000313" key="3">
    <source>
        <dbReference type="Proteomes" id="UP001552299"/>
    </source>
</evidence>
<protein>
    <recommendedName>
        <fullName evidence="1">N-acetyltransferase domain-containing protein</fullName>
    </recommendedName>
</protein>
<dbReference type="Gene3D" id="3.40.630.30">
    <property type="match status" value="1"/>
</dbReference>
<dbReference type="AlphaFoldDB" id="A0ABD0VU91"/>
<accession>A0ABD0VU91</accession>
<evidence type="ECO:0000313" key="2">
    <source>
        <dbReference type="EMBL" id="KAL0925993.1"/>
    </source>
</evidence>
<dbReference type="CDD" id="cd04301">
    <property type="entry name" value="NAT_SF"/>
    <property type="match status" value="1"/>
</dbReference>
<name>A0ABD0VU91_DENTH</name>
<dbReference type="PANTHER" id="PTHR47370">
    <property type="entry name" value="ACYL-COA N-ACYLTRANSFERASES (NAT) SUPERFAMILY PROTEIN"/>
    <property type="match status" value="1"/>
</dbReference>
<dbReference type="PANTHER" id="PTHR47370:SF10">
    <property type="entry name" value="N-ACETYLTRANSFERASE HLS1-RELATED"/>
    <property type="match status" value="1"/>
</dbReference>